<dbReference type="RefSeq" id="WP_202436575.1">
    <property type="nucleotide sequence ID" value="NZ_WEKT01000105.1"/>
</dbReference>
<evidence type="ECO:0000313" key="2">
    <source>
        <dbReference type="Proteomes" id="UP000462621"/>
    </source>
</evidence>
<accession>A0A7X4LQ35</accession>
<dbReference type="AlphaFoldDB" id="A0A7X4LQ35"/>
<gene>
    <name evidence="1" type="ORF">F9817_23440</name>
</gene>
<dbReference type="Proteomes" id="UP000462621">
    <property type="component" value="Unassembled WGS sequence"/>
</dbReference>
<protein>
    <submittedName>
        <fullName evidence="1">Uncharacterized protein</fullName>
    </submittedName>
</protein>
<sequence length="129" mass="14576">MVNLVLHPGHSKCGSTTIQNFIYHNRHKFLGRGVFLPDVNFNFPNMPKYNINLTQTPRDYLAQVQNGDVPLSDLENKLDQLISKAEESGCRRVIISAENLINAIGQPSTASIHKLFNEKFSSVNIVYYV</sequence>
<organism evidence="1 2">
    <name type="scientific">Vibrio eleionomae</name>
    <dbReference type="NCBI Taxonomy" id="2653505"/>
    <lineage>
        <taxon>Bacteria</taxon>
        <taxon>Pseudomonadati</taxon>
        <taxon>Pseudomonadota</taxon>
        <taxon>Gammaproteobacteria</taxon>
        <taxon>Vibrionales</taxon>
        <taxon>Vibrionaceae</taxon>
        <taxon>Vibrio</taxon>
    </lineage>
</organism>
<dbReference type="EMBL" id="WEKT01000105">
    <property type="protein sequence ID" value="MZI96135.1"/>
    <property type="molecule type" value="Genomic_DNA"/>
</dbReference>
<name>A0A7X4LQ35_9VIBR</name>
<proteinExistence type="predicted"/>
<comment type="caution">
    <text evidence="1">The sequence shown here is derived from an EMBL/GenBank/DDBJ whole genome shotgun (WGS) entry which is preliminary data.</text>
</comment>
<evidence type="ECO:0000313" key="1">
    <source>
        <dbReference type="EMBL" id="MZI96135.1"/>
    </source>
</evidence>
<keyword evidence="2" id="KW-1185">Reference proteome</keyword>
<reference evidence="1 2" key="1">
    <citation type="submission" date="2019-10" db="EMBL/GenBank/DDBJ databases">
        <title>Vibrio sp. nov. isolated from a shrimp pond.</title>
        <authorList>
            <person name="Gomez-Gil B."/>
            <person name="Enciso-Ibarra J."/>
            <person name="Enciso-Ibarra K."/>
            <person name="Bolan-Mejia C."/>
        </authorList>
    </citation>
    <scope>NUCLEOTIDE SEQUENCE [LARGE SCALE GENOMIC DNA]</scope>
    <source>
        <strain evidence="1 2">CAIM 722</strain>
    </source>
</reference>
<feature type="non-terminal residue" evidence="1">
    <location>
        <position position="129"/>
    </location>
</feature>